<feature type="region of interest" description="Disordered" evidence="1">
    <location>
        <begin position="1"/>
        <end position="43"/>
    </location>
</feature>
<protein>
    <submittedName>
        <fullName evidence="2">Uncharacterized protein</fullName>
    </submittedName>
</protein>
<proteinExistence type="predicted"/>
<reference evidence="2" key="1">
    <citation type="submission" date="2018-11" db="EMBL/GenBank/DDBJ databases">
        <authorList>
            <consortium name="Pathogen Informatics"/>
        </authorList>
    </citation>
    <scope>NUCLEOTIDE SEQUENCE</scope>
</reference>
<comment type="caution">
    <text evidence="2">The sequence shown here is derived from an EMBL/GenBank/DDBJ whole genome shotgun (WGS) entry which is preliminary data.</text>
</comment>
<feature type="region of interest" description="Disordered" evidence="1">
    <location>
        <begin position="204"/>
        <end position="256"/>
    </location>
</feature>
<evidence type="ECO:0000313" key="2">
    <source>
        <dbReference type="EMBL" id="VEL34174.1"/>
    </source>
</evidence>
<feature type="compositionally biased region" description="Polar residues" evidence="1">
    <location>
        <begin position="206"/>
        <end position="218"/>
    </location>
</feature>
<dbReference type="Proteomes" id="UP000784294">
    <property type="component" value="Unassembled WGS sequence"/>
</dbReference>
<feature type="region of interest" description="Disordered" evidence="1">
    <location>
        <begin position="169"/>
        <end position="192"/>
    </location>
</feature>
<accession>A0A3S5ANW0</accession>
<organism evidence="2 3">
    <name type="scientific">Protopolystoma xenopodis</name>
    <dbReference type="NCBI Taxonomy" id="117903"/>
    <lineage>
        <taxon>Eukaryota</taxon>
        <taxon>Metazoa</taxon>
        <taxon>Spiralia</taxon>
        <taxon>Lophotrochozoa</taxon>
        <taxon>Platyhelminthes</taxon>
        <taxon>Monogenea</taxon>
        <taxon>Polyopisthocotylea</taxon>
        <taxon>Polystomatidea</taxon>
        <taxon>Polystomatidae</taxon>
        <taxon>Protopolystoma</taxon>
    </lineage>
</organism>
<dbReference type="AlphaFoldDB" id="A0A3S5ANW0"/>
<evidence type="ECO:0000313" key="3">
    <source>
        <dbReference type="Proteomes" id="UP000784294"/>
    </source>
</evidence>
<feature type="compositionally biased region" description="Basic and acidic residues" evidence="1">
    <location>
        <begin position="174"/>
        <end position="186"/>
    </location>
</feature>
<sequence>MHTAPIPRRRAASQAPGDSSTSISTGFSGRQHSPSPLDAENVPLKRPLFGAPFQTGRRLRLNGNVTGGKGHNVNSEINSDRTRFLPTSRITGLPASASAWHLDTSGSANLSIMTTSSTSCQFSGGHNIGRCSRPEDTWSAVLGPERSRRSAAGSASVFASRRRFRRGVVDDYDENQRPTTVHDETPSGRQGFINRRFGTLSRLGRSETTVPSNEGRSNSRFREKEKEKEEKSDKRQKVRDGSAVRDRRKISGRSIEISSPILEPRKSLKGKDVIFEFHCYISS</sequence>
<name>A0A3S5ANW0_9PLAT</name>
<feature type="compositionally biased region" description="Basic and acidic residues" evidence="1">
    <location>
        <begin position="220"/>
        <end position="245"/>
    </location>
</feature>
<feature type="compositionally biased region" description="Polar residues" evidence="1">
    <location>
        <begin position="16"/>
        <end position="34"/>
    </location>
</feature>
<keyword evidence="3" id="KW-1185">Reference proteome</keyword>
<dbReference type="EMBL" id="CAAALY010247147">
    <property type="protein sequence ID" value="VEL34174.1"/>
    <property type="molecule type" value="Genomic_DNA"/>
</dbReference>
<gene>
    <name evidence="2" type="ORF">PXEA_LOCUS27614</name>
</gene>
<evidence type="ECO:0000256" key="1">
    <source>
        <dbReference type="SAM" id="MobiDB-lite"/>
    </source>
</evidence>